<keyword evidence="3" id="KW-0808">Transferase</keyword>
<comment type="caution">
    <text evidence="3">The sequence shown here is derived from an EMBL/GenBank/DDBJ whole genome shotgun (WGS) entry which is preliminary data.</text>
</comment>
<dbReference type="PANTHER" id="PTHR45947:SF3">
    <property type="entry name" value="SULFOQUINOVOSYL TRANSFERASE SQD2"/>
    <property type="match status" value="1"/>
</dbReference>
<dbReference type="RefSeq" id="WP_037494283.1">
    <property type="nucleotide sequence ID" value="NZ_JJMU01000002.1"/>
</dbReference>
<dbReference type="Pfam" id="PF13439">
    <property type="entry name" value="Glyco_transf_4"/>
    <property type="match status" value="1"/>
</dbReference>
<protein>
    <submittedName>
        <fullName evidence="3">Glycosyl transferase group 1</fullName>
    </submittedName>
</protein>
<feature type="domain" description="Glycosyltransferase subfamily 4-like N-terminal" evidence="2">
    <location>
        <begin position="22"/>
        <end position="152"/>
    </location>
</feature>
<dbReference type="EMBL" id="JJMU01000002">
    <property type="protein sequence ID" value="KGE16048.1"/>
    <property type="molecule type" value="Genomic_DNA"/>
</dbReference>
<dbReference type="GO" id="GO:0016757">
    <property type="term" value="F:glycosyltransferase activity"/>
    <property type="evidence" value="ECO:0007669"/>
    <property type="project" value="InterPro"/>
</dbReference>
<evidence type="ECO:0000313" key="4">
    <source>
        <dbReference type="Proteomes" id="UP000031802"/>
    </source>
</evidence>
<dbReference type="InterPro" id="IPR001296">
    <property type="entry name" value="Glyco_trans_1"/>
</dbReference>
<sequence>MEVLFVSHKYPPATGGMEKQSYELINGMRNCAKVHYIVHTGEESYFHFFRKLNDRILKAIHSHPRISLIHFNDGLIAALSLWHSGYRHIKRVVTVHGLDVVFPLALYQRFVLPRFNNFDHIIAVSEATANAIIARGVAKNKVSVVLNGIDHELSTAPCLQKWDAFLDQYQLPREKKMLVLLGRPVKRKGFSWFIREVLPQLPADVMLLLAGPFQSEPTKTEKWLDKLPKRWRHLIMLFLGFPSDQAEIRSLLQQSNHAQRMRHLGKLPLDDLKILLTHAQAFLMPNIKIKGDMEGFGLVCLEASMCGTLVLASNIEGITDAILDSKNGLHVQHEDAAAWTTAIENVLSEEEDYTNRKKAYSAFTVSHFGWDKMVKGYALLFQSIINS</sequence>
<accession>A0A0B8T5R0</accession>
<dbReference type="Gene3D" id="3.40.50.2000">
    <property type="entry name" value="Glycogen Phosphorylase B"/>
    <property type="match status" value="2"/>
</dbReference>
<dbReference type="eggNOG" id="COG0297">
    <property type="taxonomic scope" value="Bacteria"/>
</dbReference>
<dbReference type="InterPro" id="IPR050194">
    <property type="entry name" value="Glycosyltransferase_grp1"/>
</dbReference>
<evidence type="ECO:0000259" key="2">
    <source>
        <dbReference type="Pfam" id="PF13439"/>
    </source>
</evidence>
<dbReference type="OrthoDB" id="9792322at2"/>
<dbReference type="SUPFAM" id="SSF53756">
    <property type="entry name" value="UDP-Glycosyltransferase/glycogen phosphorylase"/>
    <property type="match status" value="1"/>
</dbReference>
<keyword evidence="4" id="KW-1185">Reference proteome</keyword>
<dbReference type="PANTHER" id="PTHR45947">
    <property type="entry name" value="SULFOQUINOVOSYL TRANSFERASE SQD2"/>
    <property type="match status" value="1"/>
</dbReference>
<proteinExistence type="predicted"/>
<dbReference type="Proteomes" id="UP000031802">
    <property type="component" value="Unassembled WGS sequence"/>
</dbReference>
<dbReference type="InterPro" id="IPR028098">
    <property type="entry name" value="Glyco_trans_4-like_N"/>
</dbReference>
<gene>
    <name evidence="3" type="ORF">DI53_0163</name>
</gene>
<organism evidence="3 4">
    <name type="scientific">Sphingobacterium deserti</name>
    <dbReference type="NCBI Taxonomy" id="1229276"/>
    <lineage>
        <taxon>Bacteria</taxon>
        <taxon>Pseudomonadati</taxon>
        <taxon>Bacteroidota</taxon>
        <taxon>Sphingobacteriia</taxon>
        <taxon>Sphingobacteriales</taxon>
        <taxon>Sphingobacteriaceae</taxon>
        <taxon>Sphingobacterium</taxon>
    </lineage>
</organism>
<evidence type="ECO:0000313" key="3">
    <source>
        <dbReference type="EMBL" id="KGE16048.1"/>
    </source>
</evidence>
<dbReference type="Pfam" id="PF00534">
    <property type="entry name" value="Glycos_transf_1"/>
    <property type="match status" value="1"/>
</dbReference>
<dbReference type="PATRIC" id="fig|1229276.3.peg.169"/>
<dbReference type="STRING" id="1229276.DI53_0163"/>
<evidence type="ECO:0000259" key="1">
    <source>
        <dbReference type="Pfam" id="PF00534"/>
    </source>
</evidence>
<dbReference type="AlphaFoldDB" id="A0A0B8T5R0"/>
<feature type="domain" description="Glycosyl transferase family 1" evidence="1">
    <location>
        <begin position="168"/>
        <end position="358"/>
    </location>
</feature>
<reference evidence="4" key="1">
    <citation type="submission" date="2014-04" db="EMBL/GenBank/DDBJ databases">
        <title>Whole-Genome optical mapping and complete genome sequence of Sphingobacterium deserti sp. nov., a new spaces isolated from desert in the west of China.</title>
        <authorList>
            <person name="Teng C."/>
            <person name="Zhou Z."/>
            <person name="Li X."/>
            <person name="Chen M."/>
            <person name="Lin M."/>
            <person name="Wang L."/>
            <person name="Su S."/>
            <person name="Zhang C."/>
            <person name="Zhang W."/>
        </authorList>
    </citation>
    <scope>NUCLEOTIDE SEQUENCE [LARGE SCALE GENOMIC DNA]</scope>
    <source>
        <strain evidence="4">ACCC05744</strain>
    </source>
</reference>
<dbReference type="CDD" id="cd03801">
    <property type="entry name" value="GT4_PimA-like"/>
    <property type="match status" value="1"/>
</dbReference>
<reference evidence="3 4" key="2">
    <citation type="journal article" date="2015" name="PLoS ONE">
        <title>Whole-Genome Optical Mapping and Finished Genome Sequence of Sphingobacterium deserti sp. nov., a New Species Isolated from the Western Desert of China.</title>
        <authorList>
            <person name="Teng C."/>
            <person name="Zhou Z."/>
            <person name="Molnar I."/>
            <person name="Li X."/>
            <person name="Tang R."/>
            <person name="Chen M."/>
            <person name="Wang L."/>
            <person name="Su S."/>
            <person name="Zhang W."/>
            <person name="Lin M."/>
        </authorList>
    </citation>
    <scope>NUCLEOTIDE SEQUENCE [LARGE SCALE GENOMIC DNA]</scope>
    <source>
        <strain evidence="4">ACCC05744</strain>
    </source>
</reference>
<name>A0A0B8T5R0_9SPHI</name>